<dbReference type="GO" id="GO:0010181">
    <property type="term" value="F:FMN binding"/>
    <property type="evidence" value="ECO:0007669"/>
    <property type="project" value="InterPro"/>
</dbReference>
<dbReference type="Gene3D" id="3.40.50.360">
    <property type="match status" value="1"/>
</dbReference>
<evidence type="ECO:0000313" key="3">
    <source>
        <dbReference type="Proteomes" id="UP000050360"/>
    </source>
</evidence>
<organism evidence="2 3">
    <name type="scientific">Candidatus Methanoperedens nitratireducens</name>
    <dbReference type="NCBI Taxonomy" id="1392998"/>
    <lineage>
        <taxon>Archaea</taxon>
        <taxon>Methanobacteriati</taxon>
        <taxon>Methanobacteriota</taxon>
        <taxon>Stenosarchaea group</taxon>
        <taxon>Methanomicrobia</taxon>
        <taxon>Methanosarcinales</taxon>
        <taxon>ANME-2 cluster</taxon>
        <taxon>Candidatus Methanoperedentaceae</taxon>
        <taxon>Candidatus Methanoperedens</taxon>
    </lineage>
</organism>
<protein>
    <submittedName>
        <fullName evidence="2">Flavoprotein A</fullName>
    </submittedName>
</protein>
<reference evidence="2 3" key="1">
    <citation type="submission" date="2015-09" db="EMBL/GenBank/DDBJ databases">
        <title>A metagenomics-based metabolic model of nitrate-dependent anaerobic oxidation of methane by Methanoperedens-like archaea.</title>
        <authorList>
            <person name="Arshad A."/>
            <person name="Speth D.R."/>
            <person name="De Graaf R.M."/>
            <person name="Op Den Camp H.J."/>
            <person name="Jetten M.S."/>
            <person name="Welte C.U."/>
        </authorList>
    </citation>
    <scope>NUCLEOTIDE SEQUENCE [LARGE SCALE GENOMIC DNA]</scope>
</reference>
<feature type="domain" description="Flavodoxin-like" evidence="1">
    <location>
        <begin position="4"/>
        <end position="137"/>
    </location>
</feature>
<dbReference type="PANTHER" id="PTHR43717:SF1">
    <property type="entry name" value="ANAEROBIC NITRIC OXIDE REDUCTASE FLAVORUBREDOXIN"/>
    <property type="match status" value="1"/>
</dbReference>
<dbReference type="Pfam" id="PF00258">
    <property type="entry name" value="Flavodoxin_1"/>
    <property type="match status" value="1"/>
</dbReference>
<dbReference type="PANTHER" id="PTHR43717">
    <property type="entry name" value="ANAEROBIC NITRIC OXIDE REDUCTASE FLAVORUBREDOXIN"/>
    <property type="match status" value="1"/>
</dbReference>
<name>A0A0P7ZJP0_9EURY</name>
<dbReference type="AlphaFoldDB" id="A0A0P7ZJP0"/>
<proteinExistence type="predicted"/>
<evidence type="ECO:0000313" key="2">
    <source>
        <dbReference type="EMBL" id="KPQ45360.1"/>
    </source>
</evidence>
<dbReference type="InterPro" id="IPR008254">
    <property type="entry name" value="Flavodoxin/NO_synth"/>
</dbReference>
<comment type="caution">
    <text evidence="2">The sequence shown here is derived from an EMBL/GenBank/DDBJ whole genome shotgun (WGS) entry which is preliminary data.</text>
</comment>
<dbReference type="Proteomes" id="UP000050360">
    <property type="component" value="Unassembled WGS sequence"/>
</dbReference>
<accession>A0A0P7ZJP0</accession>
<sequence>MPKLVIIYGTGSHNTERIAKAIEEGAKAEGIETILKNVSFAEKNQLIDADAIAIGSPNYRDAMMPSVQKFLNELADVDLAGKIGLAFGSYGWGLEAIQAISKQLTSYGVDMIKDLGIKRMPGDEELEICRRVGSLLACKINNKEVKCAA</sequence>
<dbReference type="EMBL" id="LKCM01000008">
    <property type="protein sequence ID" value="KPQ45360.1"/>
    <property type="molecule type" value="Genomic_DNA"/>
</dbReference>
<gene>
    <name evidence="2" type="primary">fprA</name>
    <name evidence="2" type="ORF">MPEBLZ_00034</name>
</gene>
<dbReference type="InterPro" id="IPR029039">
    <property type="entry name" value="Flavoprotein-like_sf"/>
</dbReference>
<dbReference type="PROSITE" id="PS50902">
    <property type="entry name" value="FLAVODOXIN_LIKE"/>
    <property type="match status" value="1"/>
</dbReference>
<evidence type="ECO:0000259" key="1">
    <source>
        <dbReference type="PROSITE" id="PS50902"/>
    </source>
</evidence>
<dbReference type="SUPFAM" id="SSF52218">
    <property type="entry name" value="Flavoproteins"/>
    <property type="match status" value="1"/>
</dbReference>